<keyword evidence="7" id="KW-1185">Reference proteome</keyword>
<dbReference type="PANTHER" id="PTHR40621:SF7">
    <property type="entry name" value="BZIP DOMAIN-CONTAINING PROTEIN"/>
    <property type="match status" value="1"/>
</dbReference>
<evidence type="ECO:0000313" key="6">
    <source>
        <dbReference type="EMBL" id="KAH0553446.1"/>
    </source>
</evidence>
<dbReference type="Pfam" id="PF10297">
    <property type="entry name" value="Hap4_Hap_bind"/>
    <property type="match status" value="1"/>
</dbReference>
<evidence type="ECO:0000256" key="4">
    <source>
        <dbReference type="SAM" id="MobiDB-lite"/>
    </source>
</evidence>
<evidence type="ECO:0000256" key="1">
    <source>
        <dbReference type="ARBA" id="ARBA00004123"/>
    </source>
</evidence>
<protein>
    <recommendedName>
        <fullName evidence="5">BZIP domain-containing protein</fullName>
    </recommendedName>
</protein>
<dbReference type="GO" id="GO:0090575">
    <property type="term" value="C:RNA polymerase II transcription regulator complex"/>
    <property type="evidence" value="ECO:0007669"/>
    <property type="project" value="TreeGrafter"/>
</dbReference>
<dbReference type="Proteomes" id="UP000750711">
    <property type="component" value="Unassembled WGS sequence"/>
</dbReference>
<accession>A0A9P8L7T1</accession>
<dbReference type="InterPro" id="IPR050936">
    <property type="entry name" value="AP-1-like"/>
</dbReference>
<evidence type="ECO:0000256" key="3">
    <source>
        <dbReference type="SAM" id="Coils"/>
    </source>
</evidence>
<keyword evidence="3" id="KW-0175">Coiled coil</keyword>
<keyword evidence="2" id="KW-0539">Nucleus</keyword>
<dbReference type="GO" id="GO:0000976">
    <property type="term" value="F:transcription cis-regulatory region binding"/>
    <property type="evidence" value="ECO:0007669"/>
    <property type="project" value="InterPro"/>
</dbReference>
<dbReference type="InterPro" id="IPR046347">
    <property type="entry name" value="bZIP_sf"/>
</dbReference>
<evidence type="ECO:0000313" key="7">
    <source>
        <dbReference type="Proteomes" id="UP000750711"/>
    </source>
</evidence>
<proteinExistence type="predicted"/>
<dbReference type="AlphaFoldDB" id="A0A9P8L7T1"/>
<name>A0A9P8L7T1_9PEZI</name>
<sequence length="524" mass="55903">MTGDPRTMESLAPPVATPSMLTDSPGSLTATQPPVPPLAIKPSLGPSSPAVSSPLGIVTQKEWVVPPRPKPGRKPAVDNPPTKRKAQNRAAQRAFRERRAARIGELEERIKETEGEHEIKMKEMEVQISRLQQDVERFKGEVVAWKERCEMLGRSLEQERKEKESVSGAYNALREAYGGTARDSVPTQSVRQNKTSDLPHQRGLHEGIELIGCGNCTKDSHCECVAQAIDFPNLSYSADDFTGSSKRPGSPQTTAETTKRLRNDANVDPTDLETDFTALYSSTKRTAQSNAGSSADSELSASVIDGVIPTRLSSVENDMCGFCQDGTPCICADLSISIPPSDNSRPEKTHSLLPKFTPPPSDTDVTLPQVALPSLRSAVATTAATVTAPCTNGPGTCAQCRADPNSTLFCKTLAAIRKNNDSNKTDPQTPSPGCCGSGTATGAPCCRDPTNGQAVTLSCADTYQTLSRHPGYELASDQFGSWLSRLNASGVSAAAAATGRPAMEVEAASVMGVLRLFDRRFGRG</sequence>
<dbReference type="GO" id="GO:0001228">
    <property type="term" value="F:DNA-binding transcription activator activity, RNA polymerase II-specific"/>
    <property type="evidence" value="ECO:0007669"/>
    <property type="project" value="TreeGrafter"/>
</dbReference>
<gene>
    <name evidence="6" type="ORF">GP486_006485</name>
</gene>
<feature type="coiled-coil region" evidence="3">
    <location>
        <begin position="96"/>
        <end position="176"/>
    </location>
</feature>
<dbReference type="SMART" id="SM00338">
    <property type="entry name" value="BRLZ"/>
    <property type="match status" value="1"/>
</dbReference>
<dbReference type="PROSITE" id="PS00036">
    <property type="entry name" value="BZIP_BASIC"/>
    <property type="match status" value="1"/>
</dbReference>
<feature type="compositionally biased region" description="Polar residues" evidence="4">
    <location>
        <begin position="185"/>
        <end position="196"/>
    </location>
</feature>
<feature type="compositionally biased region" description="Polar residues" evidence="4">
    <location>
        <begin position="19"/>
        <end position="32"/>
    </location>
</feature>
<feature type="domain" description="BZIP" evidence="5">
    <location>
        <begin position="83"/>
        <end position="98"/>
    </location>
</feature>
<evidence type="ECO:0000259" key="5">
    <source>
        <dbReference type="PROSITE" id="PS00036"/>
    </source>
</evidence>
<comment type="caution">
    <text evidence="6">The sequence shown here is derived from an EMBL/GenBank/DDBJ whole genome shotgun (WGS) entry which is preliminary data.</text>
</comment>
<dbReference type="PANTHER" id="PTHR40621">
    <property type="entry name" value="TRANSCRIPTION FACTOR KAPC-RELATED"/>
    <property type="match status" value="1"/>
</dbReference>
<dbReference type="EMBL" id="JAGHQM010001471">
    <property type="protein sequence ID" value="KAH0553446.1"/>
    <property type="molecule type" value="Genomic_DNA"/>
</dbReference>
<feature type="region of interest" description="Disordered" evidence="4">
    <location>
        <begin position="178"/>
        <end position="200"/>
    </location>
</feature>
<dbReference type="InterPro" id="IPR018287">
    <property type="entry name" value="Hap4_TF_heteromerisation"/>
</dbReference>
<evidence type="ECO:0000256" key="2">
    <source>
        <dbReference type="ARBA" id="ARBA00023242"/>
    </source>
</evidence>
<comment type="subcellular location">
    <subcellularLocation>
        <location evidence="1">Nucleus</location>
    </subcellularLocation>
</comment>
<organism evidence="6 7">
    <name type="scientific">Trichoglossum hirsutum</name>
    <dbReference type="NCBI Taxonomy" id="265104"/>
    <lineage>
        <taxon>Eukaryota</taxon>
        <taxon>Fungi</taxon>
        <taxon>Dikarya</taxon>
        <taxon>Ascomycota</taxon>
        <taxon>Pezizomycotina</taxon>
        <taxon>Geoglossomycetes</taxon>
        <taxon>Geoglossales</taxon>
        <taxon>Geoglossaceae</taxon>
        <taxon>Trichoglossum</taxon>
    </lineage>
</organism>
<feature type="region of interest" description="Disordered" evidence="4">
    <location>
        <begin position="1"/>
        <end position="96"/>
    </location>
</feature>
<dbReference type="Gene3D" id="1.20.5.170">
    <property type="match status" value="1"/>
</dbReference>
<dbReference type="InterPro" id="IPR004827">
    <property type="entry name" value="bZIP"/>
</dbReference>
<dbReference type="Pfam" id="PF00170">
    <property type="entry name" value="bZIP_1"/>
    <property type="match status" value="1"/>
</dbReference>
<dbReference type="SUPFAM" id="SSF57959">
    <property type="entry name" value="Leucine zipper domain"/>
    <property type="match status" value="1"/>
</dbReference>
<reference evidence="6" key="1">
    <citation type="submission" date="2021-03" db="EMBL/GenBank/DDBJ databases">
        <title>Comparative genomics and phylogenomic investigation of the class Geoglossomycetes provide insights into ecological specialization and systematics.</title>
        <authorList>
            <person name="Melie T."/>
            <person name="Pirro S."/>
            <person name="Miller A.N."/>
            <person name="Quandt A."/>
        </authorList>
    </citation>
    <scope>NUCLEOTIDE SEQUENCE</scope>
    <source>
        <strain evidence="6">CAQ_001_2017</strain>
    </source>
</reference>